<protein>
    <submittedName>
        <fullName evidence="1">Uncharacterized protein</fullName>
    </submittedName>
</protein>
<evidence type="ECO:0000313" key="1">
    <source>
        <dbReference type="EMBL" id="KAK5966324.1"/>
    </source>
</evidence>
<comment type="caution">
    <text evidence="1">The sequence shown here is derived from an EMBL/GenBank/DDBJ whole genome shotgun (WGS) entry which is preliminary data.</text>
</comment>
<proteinExistence type="predicted"/>
<evidence type="ECO:0000313" key="2">
    <source>
        <dbReference type="Proteomes" id="UP001331761"/>
    </source>
</evidence>
<name>A0AAN8F0A8_TRICO</name>
<keyword evidence="2" id="KW-1185">Reference proteome</keyword>
<gene>
    <name evidence="1" type="ORF">GCK32_006368</name>
</gene>
<dbReference type="AlphaFoldDB" id="A0AAN8F0A8"/>
<dbReference type="Proteomes" id="UP001331761">
    <property type="component" value="Unassembled WGS sequence"/>
</dbReference>
<reference evidence="1 2" key="1">
    <citation type="submission" date="2019-10" db="EMBL/GenBank/DDBJ databases">
        <title>Assembly and Annotation for the nematode Trichostrongylus colubriformis.</title>
        <authorList>
            <person name="Martin J."/>
        </authorList>
    </citation>
    <scope>NUCLEOTIDE SEQUENCE [LARGE SCALE GENOMIC DNA]</scope>
    <source>
        <strain evidence="1">G859</strain>
        <tissue evidence="1">Whole worm</tissue>
    </source>
</reference>
<organism evidence="1 2">
    <name type="scientific">Trichostrongylus colubriformis</name>
    <name type="common">Black scour worm</name>
    <dbReference type="NCBI Taxonomy" id="6319"/>
    <lineage>
        <taxon>Eukaryota</taxon>
        <taxon>Metazoa</taxon>
        <taxon>Ecdysozoa</taxon>
        <taxon>Nematoda</taxon>
        <taxon>Chromadorea</taxon>
        <taxon>Rhabditida</taxon>
        <taxon>Rhabditina</taxon>
        <taxon>Rhabditomorpha</taxon>
        <taxon>Strongyloidea</taxon>
        <taxon>Trichostrongylidae</taxon>
        <taxon>Trichostrongylus</taxon>
    </lineage>
</organism>
<sequence length="121" mass="14060">PVRTVGTLTRVGTLTQPRVVVQQAQPQQLYVAQQPAQPYLRKGYYYQHYPYYNLPRQYRLRPQYGYAYPPQYQNAQYTYHHWLPYRDYYNIYRSDPRFNPAIPTPVTGCAGGGCGGGESSV</sequence>
<feature type="non-terminal residue" evidence="1">
    <location>
        <position position="1"/>
    </location>
</feature>
<accession>A0AAN8F0A8</accession>
<dbReference type="EMBL" id="WIXE01023613">
    <property type="protein sequence ID" value="KAK5966324.1"/>
    <property type="molecule type" value="Genomic_DNA"/>
</dbReference>